<dbReference type="EMBL" id="QGNW01001659">
    <property type="protein sequence ID" value="RVW34009.1"/>
    <property type="molecule type" value="Genomic_DNA"/>
</dbReference>
<proteinExistence type="predicted"/>
<dbReference type="AlphaFoldDB" id="A0A438DF17"/>
<sequence>MKKNGGPLGLYCGTMKKIVILHPKFISFKEEGMHNWSLKGKVNLFEFELISNAKKALQSGRRMFMDKLLFLGILSRWSPIMGRYRKGVHVKEAWMRVVDLLVHLWDKVTFFKTREHLWWFCGNRQRHHILPILQCAKVLVKVDGRNLLILFNVVVGSSCFVIQLWSEFPPLVEQVRILWRLLFDLFGIHWVQAATIKEALLRKESSII</sequence>
<gene>
    <name evidence="1" type="ORF">CK203_091966</name>
</gene>
<organism evidence="1 2">
    <name type="scientific">Vitis vinifera</name>
    <name type="common">Grape</name>
    <dbReference type="NCBI Taxonomy" id="29760"/>
    <lineage>
        <taxon>Eukaryota</taxon>
        <taxon>Viridiplantae</taxon>
        <taxon>Streptophyta</taxon>
        <taxon>Embryophyta</taxon>
        <taxon>Tracheophyta</taxon>
        <taxon>Spermatophyta</taxon>
        <taxon>Magnoliopsida</taxon>
        <taxon>eudicotyledons</taxon>
        <taxon>Gunneridae</taxon>
        <taxon>Pentapetalae</taxon>
        <taxon>rosids</taxon>
        <taxon>Vitales</taxon>
        <taxon>Vitaceae</taxon>
        <taxon>Viteae</taxon>
        <taxon>Vitis</taxon>
    </lineage>
</organism>
<evidence type="ECO:0008006" key="3">
    <source>
        <dbReference type="Google" id="ProtNLM"/>
    </source>
</evidence>
<protein>
    <recommendedName>
        <fullName evidence="3">DUF4283 domain-containing protein</fullName>
    </recommendedName>
</protein>
<dbReference type="Proteomes" id="UP000288805">
    <property type="component" value="Unassembled WGS sequence"/>
</dbReference>
<comment type="caution">
    <text evidence="1">The sequence shown here is derived from an EMBL/GenBank/DDBJ whole genome shotgun (WGS) entry which is preliminary data.</text>
</comment>
<accession>A0A438DF17</accession>
<name>A0A438DF17_VITVI</name>
<evidence type="ECO:0000313" key="1">
    <source>
        <dbReference type="EMBL" id="RVW34009.1"/>
    </source>
</evidence>
<evidence type="ECO:0000313" key="2">
    <source>
        <dbReference type="Proteomes" id="UP000288805"/>
    </source>
</evidence>
<reference evidence="1 2" key="1">
    <citation type="journal article" date="2018" name="PLoS Genet.">
        <title>Population sequencing reveals clonal diversity and ancestral inbreeding in the grapevine cultivar Chardonnay.</title>
        <authorList>
            <person name="Roach M.J."/>
            <person name="Johnson D.L."/>
            <person name="Bohlmann J."/>
            <person name="van Vuuren H.J."/>
            <person name="Jones S.J."/>
            <person name="Pretorius I.S."/>
            <person name="Schmidt S.A."/>
            <person name="Borneman A.R."/>
        </authorList>
    </citation>
    <scope>NUCLEOTIDE SEQUENCE [LARGE SCALE GENOMIC DNA]</scope>
    <source>
        <strain evidence="2">cv. Chardonnay</strain>
        <tissue evidence="1">Leaf</tissue>
    </source>
</reference>